<dbReference type="InParanoid" id="A0A1V9WZL8"/>
<sequence length="103" mass="11804">MMQMANKSQIYKIIPRSARQEQNELGEEMPLLFVTGKAVNVYVRWSISQNKGELGEEFRTAPFDRNGLTFVERTKQMLTEGRLHEFSLDLANKAKLTVAVQKA</sequence>
<name>A0A1V9WZL8_9ACAR</name>
<proteinExistence type="predicted"/>
<comment type="caution">
    <text evidence="1">The sequence shown here is derived from an EMBL/GenBank/DDBJ whole genome shotgun (WGS) entry which is preliminary data.</text>
</comment>
<gene>
    <name evidence="1" type="ORF">BIW11_04926</name>
</gene>
<dbReference type="EMBL" id="MNPL01031238">
    <property type="protein sequence ID" value="OQR66755.1"/>
    <property type="molecule type" value="Genomic_DNA"/>
</dbReference>
<evidence type="ECO:0000313" key="1">
    <source>
        <dbReference type="EMBL" id="OQR66755.1"/>
    </source>
</evidence>
<dbReference type="AlphaFoldDB" id="A0A1V9WZL8"/>
<reference evidence="1 2" key="1">
    <citation type="journal article" date="2017" name="Gigascience">
        <title>Draft genome of the honey bee ectoparasitic mite, Tropilaelaps mercedesae, is shaped by the parasitic life history.</title>
        <authorList>
            <person name="Dong X."/>
            <person name="Armstrong S.D."/>
            <person name="Xia D."/>
            <person name="Makepeace B.L."/>
            <person name="Darby A.C."/>
            <person name="Kadowaki T."/>
        </authorList>
    </citation>
    <scope>NUCLEOTIDE SEQUENCE [LARGE SCALE GENOMIC DNA]</scope>
    <source>
        <strain evidence="1">Wuxi-XJTLU</strain>
    </source>
</reference>
<accession>A0A1V9WZL8</accession>
<protein>
    <submittedName>
        <fullName evidence="1">Uncharacterized protein</fullName>
    </submittedName>
</protein>
<keyword evidence="2" id="KW-1185">Reference proteome</keyword>
<organism evidence="1 2">
    <name type="scientific">Tropilaelaps mercedesae</name>
    <dbReference type="NCBI Taxonomy" id="418985"/>
    <lineage>
        <taxon>Eukaryota</taxon>
        <taxon>Metazoa</taxon>
        <taxon>Ecdysozoa</taxon>
        <taxon>Arthropoda</taxon>
        <taxon>Chelicerata</taxon>
        <taxon>Arachnida</taxon>
        <taxon>Acari</taxon>
        <taxon>Parasitiformes</taxon>
        <taxon>Mesostigmata</taxon>
        <taxon>Gamasina</taxon>
        <taxon>Dermanyssoidea</taxon>
        <taxon>Laelapidae</taxon>
        <taxon>Tropilaelaps</taxon>
    </lineage>
</organism>
<evidence type="ECO:0000313" key="2">
    <source>
        <dbReference type="Proteomes" id="UP000192247"/>
    </source>
</evidence>
<dbReference type="Proteomes" id="UP000192247">
    <property type="component" value="Unassembled WGS sequence"/>
</dbReference>